<evidence type="ECO:0000256" key="1">
    <source>
        <dbReference type="SAM" id="Phobius"/>
    </source>
</evidence>
<keyword evidence="1" id="KW-0812">Transmembrane</keyword>
<protein>
    <submittedName>
        <fullName evidence="2">Uncharacterized protein</fullName>
    </submittedName>
</protein>
<dbReference type="Proteomes" id="UP000254720">
    <property type="component" value="Unassembled WGS sequence"/>
</dbReference>
<sequence length="93" mass="10176">MVKISTQPFTSLPPYKSVAGALLLSAFFGPVGLLYASFWGGFTMIAVGFVVVSSKLFYPIALFWVICCIWSVGAVESYNKKILRAAQQQTAFQ</sequence>
<gene>
    <name evidence="2" type="ORF">C8D86_10891</name>
</gene>
<keyword evidence="3" id="KW-1185">Reference proteome</keyword>
<evidence type="ECO:0000313" key="3">
    <source>
        <dbReference type="Proteomes" id="UP000254720"/>
    </source>
</evidence>
<accession>A0A370GMF7</accession>
<dbReference type="OrthoDB" id="122635at2"/>
<feature type="transmembrane region" description="Helical" evidence="1">
    <location>
        <begin position="56"/>
        <end position="75"/>
    </location>
</feature>
<dbReference type="AlphaFoldDB" id="A0A370GMF7"/>
<feature type="transmembrane region" description="Helical" evidence="1">
    <location>
        <begin position="21"/>
        <end position="50"/>
    </location>
</feature>
<evidence type="ECO:0000313" key="2">
    <source>
        <dbReference type="EMBL" id="RDI44837.1"/>
    </source>
</evidence>
<proteinExistence type="predicted"/>
<name>A0A370GMF7_9COXI</name>
<dbReference type="RefSeq" id="WP_114834180.1">
    <property type="nucleotide sequence ID" value="NZ_LR699114.1"/>
</dbReference>
<reference evidence="2 3" key="1">
    <citation type="submission" date="2018-07" db="EMBL/GenBank/DDBJ databases">
        <title>Genomic Encyclopedia of Type Strains, Phase IV (KMG-IV): sequencing the most valuable type-strain genomes for metagenomic binning, comparative biology and taxonomic classification.</title>
        <authorList>
            <person name="Goeker M."/>
        </authorList>
    </citation>
    <scope>NUCLEOTIDE SEQUENCE [LARGE SCALE GENOMIC DNA]</scope>
    <source>
        <strain evidence="2 3">DSM 16500</strain>
    </source>
</reference>
<keyword evidence="1" id="KW-1133">Transmembrane helix</keyword>
<organism evidence="2 3">
    <name type="scientific">Aquicella lusitana</name>
    <dbReference type="NCBI Taxonomy" id="254246"/>
    <lineage>
        <taxon>Bacteria</taxon>
        <taxon>Pseudomonadati</taxon>
        <taxon>Pseudomonadota</taxon>
        <taxon>Gammaproteobacteria</taxon>
        <taxon>Legionellales</taxon>
        <taxon>Coxiellaceae</taxon>
        <taxon>Aquicella</taxon>
    </lineage>
</organism>
<dbReference type="EMBL" id="QQAX01000008">
    <property type="protein sequence ID" value="RDI44837.1"/>
    <property type="molecule type" value="Genomic_DNA"/>
</dbReference>
<comment type="caution">
    <text evidence="2">The sequence shown here is derived from an EMBL/GenBank/DDBJ whole genome shotgun (WGS) entry which is preliminary data.</text>
</comment>
<keyword evidence="1" id="KW-0472">Membrane</keyword>